<comment type="caution">
    <text evidence="1">The sequence shown here is derived from an EMBL/GenBank/DDBJ whole genome shotgun (WGS) entry which is preliminary data.</text>
</comment>
<reference evidence="1" key="1">
    <citation type="submission" date="2019-06" db="EMBL/GenBank/DDBJ databases">
        <authorList>
            <person name="Zheng W."/>
        </authorList>
    </citation>
    <scope>NUCLEOTIDE SEQUENCE</scope>
    <source>
        <strain evidence="1">QDHG01</strain>
    </source>
</reference>
<dbReference type="AlphaFoldDB" id="A0A8J8NDI9"/>
<protein>
    <submittedName>
        <fullName evidence="1">Uncharacterized protein</fullName>
    </submittedName>
</protein>
<evidence type="ECO:0000313" key="1">
    <source>
        <dbReference type="EMBL" id="TNV72804.1"/>
    </source>
</evidence>
<accession>A0A8J8NDI9</accession>
<name>A0A8J8NDI9_HALGN</name>
<evidence type="ECO:0000313" key="2">
    <source>
        <dbReference type="Proteomes" id="UP000785679"/>
    </source>
</evidence>
<dbReference type="EMBL" id="RRYP01020879">
    <property type="protein sequence ID" value="TNV72804.1"/>
    <property type="molecule type" value="Genomic_DNA"/>
</dbReference>
<keyword evidence="2" id="KW-1185">Reference proteome</keyword>
<proteinExistence type="predicted"/>
<gene>
    <name evidence="1" type="ORF">FGO68_gene12709</name>
</gene>
<dbReference type="Proteomes" id="UP000785679">
    <property type="component" value="Unassembled WGS sequence"/>
</dbReference>
<organism evidence="1 2">
    <name type="scientific">Halteria grandinella</name>
    <dbReference type="NCBI Taxonomy" id="5974"/>
    <lineage>
        <taxon>Eukaryota</taxon>
        <taxon>Sar</taxon>
        <taxon>Alveolata</taxon>
        <taxon>Ciliophora</taxon>
        <taxon>Intramacronucleata</taxon>
        <taxon>Spirotrichea</taxon>
        <taxon>Stichotrichia</taxon>
        <taxon>Sporadotrichida</taxon>
        <taxon>Halteriidae</taxon>
        <taxon>Halteria</taxon>
    </lineage>
</organism>
<sequence>MDLYHLSTKQEQTSAHFIQCYPRSFWKKKLLTQHALAQLLRQCAVSPIQLLVYDKLYIQRGGHRIIHINMKSAAHAHSVTPSQVAASALHGQNYDLYYSIYMTSSSRRSSYYFSLSRHH</sequence>